<organism evidence="6 7">
    <name type="scientific">Drosophila albomicans</name>
    <name type="common">Fruit fly</name>
    <dbReference type="NCBI Taxonomy" id="7291"/>
    <lineage>
        <taxon>Eukaryota</taxon>
        <taxon>Metazoa</taxon>
        <taxon>Ecdysozoa</taxon>
        <taxon>Arthropoda</taxon>
        <taxon>Hexapoda</taxon>
        <taxon>Insecta</taxon>
        <taxon>Pterygota</taxon>
        <taxon>Neoptera</taxon>
        <taxon>Endopterygota</taxon>
        <taxon>Diptera</taxon>
        <taxon>Brachycera</taxon>
        <taxon>Muscomorpha</taxon>
        <taxon>Ephydroidea</taxon>
        <taxon>Drosophilidae</taxon>
        <taxon>Drosophila</taxon>
    </lineage>
</organism>
<dbReference type="PROSITE" id="PS00383">
    <property type="entry name" value="TYR_PHOSPHATASE_1"/>
    <property type="match status" value="1"/>
</dbReference>
<gene>
    <name evidence="7 8" type="primary">LOC117573311</name>
</gene>
<dbReference type="PROSITE" id="PS50056">
    <property type="entry name" value="TYR_PHOSPHATASE_2"/>
    <property type="match status" value="1"/>
</dbReference>
<dbReference type="InterPro" id="IPR052103">
    <property type="entry name" value="Dual_spec_Phospatases"/>
</dbReference>
<keyword evidence="3" id="KW-0904">Protein phosphatase</keyword>
<comment type="similarity">
    <text evidence="1">Belongs to the protein-tyrosine phosphatase family. Non-receptor class dual specificity subfamily.</text>
</comment>
<name>A0A6P8X804_DROAB</name>
<dbReference type="GeneID" id="117573311"/>
<dbReference type="GO" id="GO:0004721">
    <property type="term" value="F:phosphoprotein phosphatase activity"/>
    <property type="evidence" value="ECO:0007669"/>
    <property type="project" value="UniProtKB-KW"/>
</dbReference>
<dbReference type="InterPro" id="IPR020422">
    <property type="entry name" value="TYR_PHOSPHATASE_DUAL_dom"/>
</dbReference>
<dbReference type="SUPFAM" id="SSF52799">
    <property type="entry name" value="(Phosphotyrosine protein) phosphatases II"/>
    <property type="match status" value="1"/>
</dbReference>
<evidence type="ECO:0000313" key="6">
    <source>
        <dbReference type="Proteomes" id="UP000515160"/>
    </source>
</evidence>
<proteinExistence type="inferred from homology"/>
<evidence type="ECO:0000259" key="4">
    <source>
        <dbReference type="PROSITE" id="PS50054"/>
    </source>
</evidence>
<dbReference type="AlphaFoldDB" id="A0A6P8X804"/>
<dbReference type="PROSITE" id="PS50054">
    <property type="entry name" value="TYR_PHOSPHATASE_DUAL"/>
    <property type="match status" value="1"/>
</dbReference>
<feature type="domain" description="Tyrosine specific protein phosphatases" evidence="5">
    <location>
        <begin position="133"/>
        <end position="192"/>
    </location>
</feature>
<dbReference type="InterPro" id="IPR000387">
    <property type="entry name" value="Tyr_Pase_dom"/>
</dbReference>
<dbReference type="InterPro" id="IPR016130">
    <property type="entry name" value="Tyr_Pase_AS"/>
</dbReference>
<accession>A0A6P8X804</accession>
<evidence type="ECO:0000256" key="1">
    <source>
        <dbReference type="ARBA" id="ARBA00008601"/>
    </source>
</evidence>
<feature type="domain" description="Tyrosine-protein phosphatase" evidence="4">
    <location>
        <begin position="70"/>
        <end position="213"/>
    </location>
</feature>
<keyword evidence="6" id="KW-1185">Reference proteome</keyword>
<dbReference type="SMART" id="SM00195">
    <property type="entry name" value="DSPc"/>
    <property type="match status" value="1"/>
</dbReference>
<dbReference type="Gene3D" id="3.90.190.10">
    <property type="entry name" value="Protein tyrosine phosphatase superfamily"/>
    <property type="match status" value="1"/>
</dbReference>
<dbReference type="CDD" id="cd14514">
    <property type="entry name" value="DUSP14-like"/>
    <property type="match status" value="1"/>
</dbReference>
<dbReference type="PANTHER" id="PTHR45961">
    <property type="entry name" value="IP21249P"/>
    <property type="match status" value="1"/>
</dbReference>
<evidence type="ECO:0000313" key="7">
    <source>
        <dbReference type="RefSeq" id="XP_034112306.1"/>
    </source>
</evidence>
<dbReference type="Proteomes" id="UP000515160">
    <property type="component" value="Chromosome 2R"/>
</dbReference>
<dbReference type="OrthoDB" id="285418at2759"/>
<dbReference type="GO" id="GO:0005737">
    <property type="term" value="C:cytoplasm"/>
    <property type="evidence" value="ECO:0007669"/>
    <property type="project" value="TreeGrafter"/>
</dbReference>
<evidence type="ECO:0000259" key="5">
    <source>
        <dbReference type="PROSITE" id="PS50056"/>
    </source>
</evidence>
<dbReference type="RefSeq" id="XP_051864133.1">
    <property type="nucleotide sequence ID" value="XM_052008173.1"/>
</dbReference>
<keyword evidence="2" id="KW-0378">Hydrolase</keyword>
<evidence type="ECO:0000313" key="8">
    <source>
        <dbReference type="RefSeq" id="XP_051864133.1"/>
    </source>
</evidence>
<protein>
    <submittedName>
        <fullName evidence="7 8">Dual specificity protein phosphatase 18</fullName>
    </submittedName>
</protein>
<sequence>MQELITIPKMPEKLAARLTTATQKKLRNIVDDINNISKAVLSDNCDDGAAVANRECQIQVKTENQTPYPGISRLTPSLYLCGAAAVVPAHLDKLGVSCVVNVAPELPDTPLSSVSNPLYLRINAQDRAGVNLAAYFDEVADLIEEVRLSGGCSLVHCVAGVSRSASLCLAYLIKYGGMSLREAYLHVQSIRPQVRPNSGFFLQLRQYEQEMRGSCSVEMVYFASLDKEIPDILEPEYRAMEDFYQRYRSSLKKR</sequence>
<evidence type="ECO:0000256" key="3">
    <source>
        <dbReference type="ARBA" id="ARBA00022912"/>
    </source>
</evidence>
<dbReference type="RefSeq" id="XP_034112306.1">
    <property type="nucleotide sequence ID" value="XM_034256415.2"/>
</dbReference>
<dbReference type="PANTHER" id="PTHR45961:SF6">
    <property type="entry name" value="IP21249P"/>
    <property type="match status" value="1"/>
</dbReference>
<evidence type="ECO:0000256" key="2">
    <source>
        <dbReference type="ARBA" id="ARBA00022801"/>
    </source>
</evidence>
<dbReference type="InterPro" id="IPR029021">
    <property type="entry name" value="Prot-tyrosine_phosphatase-like"/>
</dbReference>
<dbReference type="Pfam" id="PF00782">
    <property type="entry name" value="DSPc"/>
    <property type="match status" value="1"/>
</dbReference>
<reference evidence="7 8" key="1">
    <citation type="submission" date="2025-04" db="UniProtKB">
        <authorList>
            <consortium name="RefSeq"/>
        </authorList>
    </citation>
    <scope>IDENTIFICATION</scope>
    <source>
        <strain evidence="7 8">15112-1751.03</strain>
        <tissue evidence="7 8">Whole Adult</tissue>
    </source>
</reference>
<dbReference type="InterPro" id="IPR000340">
    <property type="entry name" value="Dual-sp_phosphatase_cat-dom"/>
</dbReference>